<keyword evidence="6 7" id="KW-0472">Membrane</keyword>
<keyword evidence="11" id="KW-1185">Reference proteome</keyword>
<dbReference type="GO" id="GO:0005524">
    <property type="term" value="F:ATP binding"/>
    <property type="evidence" value="ECO:0007669"/>
    <property type="project" value="UniProtKB-KW"/>
</dbReference>
<gene>
    <name evidence="10" type="ORF">GCM10009838_81270</name>
</gene>
<dbReference type="SUPFAM" id="SSF90123">
    <property type="entry name" value="ABC transporter transmembrane region"/>
    <property type="match status" value="1"/>
</dbReference>
<dbReference type="SUPFAM" id="SSF52540">
    <property type="entry name" value="P-loop containing nucleoside triphosphate hydrolases"/>
    <property type="match status" value="1"/>
</dbReference>
<dbReference type="PANTHER" id="PTHR24221">
    <property type="entry name" value="ATP-BINDING CASSETTE SUB-FAMILY B"/>
    <property type="match status" value="1"/>
</dbReference>
<dbReference type="PROSITE" id="PS50929">
    <property type="entry name" value="ABC_TM1F"/>
    <property type="match status" value="1"/>
</dbReference>
<proteinExistence type="predicted"/>
<dbReference type="InterPro" id="IPR039421">
    <property type="entry name" value="Type_1_exporter"/>
</dbReference>
<keyword evidence="3" id="KW-0547">Nucleotide-binding</keyword>
<dbReference type="PROSITE" id="PS00211">
    <property type="entry name" value="ABC_TRANSPORTER_1"/>
    <property type="match status" value="1"/>
</dbReference>
<evidence type="ECO:0000256" key="7">
    <source>
        <dbReference type="SAM" id="Phobius"/>
    </source>
</evidence>
<evidence type="ECO:0000256" key="1">
    <source>
        <dbReference type="ARBA" id="ARBA00004651"/>
    </source>
</evidence>
<dbReference type="PROSITE" id="PS50893">
    <property type="entry name" value="ABC_TRANSPORTER_2"/>
    <property type="match status" value="1"/>
</dbReference>
<comment type="subcellular location">
    <subcellularLocation>
        <location evidence="1">Cell membrane</location>
        <topology evidence="1">Multi-pass membrane protein</topology>
    </subcellularLocation>
</comment>
<dbReference type="InterPro" id="IPR003439">
    <property type="entry name" value="ABC_transporter-like_ATP-bd"/>
</dbReference>
<dbReference type="RefSeq" id="WP_344662554.1">
    <property type="nucleotide sequence ID" value="NZ_BAAAQM010000076.1"/>
</dbReference>
<comment type="caution">
    <text evidence="10">The sequence shown here is derived from an EMBL/GenBank/DDBJ whole genome shotgun (WGS) entry which is preliminary data.</text>
</comment>
<dbReference type="SMART" id="SM00382">
    <property type="entry name" value="AAA"/>
    <property type="match status" value="1"/>
</dbReference>
<evidence type="ECO:0000256" key="2">
    <source>
        <dbReference type="ARBA" id="ARBA00022692"/>
    </source>
</evidence>
<evidence type="ECO:0000256" key="6">
    <source>
        <dbReference type="ARBA" id="ARBA00023136"/>
    </source>
</evidence>
<organism evidence="10 11">
    <name type="scientific">Catenulispora subtropica</name>
    <dbReference type="NCBI Taxonomy" id="450798"/>
    <lineage>
        <taxon>Bacteria</taxon>
        <taxon>Bacillati</taxon>
        <taxon>Actinomycetota</taxon>
        <taxon>Actinomycetes</taxon>
        <taxon>Catenulisporales</taxon>
        <taxon>Catenulisporaceae</taxon>
        <taxon>Catenulispora</taxon>
    </lineage>
</organism>
<evidence type="ECO:0000256" key="5">
    <source>
        <dbReference type="ARBA" id="ARBA00022989"/>
    </source>
</evidence>
<dbReference type="InterPro" id="IPR003593">
    <property type="entry name" value="AAA+_ATPase"/>
</dbReference>
<dbReference type="Gene3D" id="1.20.1560.10">
    <property type="entry name" value="ABC transporter type 1, transmembrane domain"/>
    <property type="match status" value="1"/>
</dbReference>
<reference evidence="10 11" key="1">
    <citation type="journal article" date="2019" name="Int. J. Syst. Evol. Microbiol.">
        <title>The Global Catalogue of Microorganisms (GCM) 10K type strain sequencing project: providing services to taxonomists for standard genome sequencing and annotation.</title>
        <authorList>
            <consortium name="The Broad Institute Genomics Platform"/>
            <consortium name="The Broad Institute Genome Sequencing Center for Infectious Disease"/>
            <person name="Wu L."/>
            <person name="Ma J."/>
        </authorList>
    </citation>
    <scope>NUCLEOTIDE SEQUENCE [LARGE SCALE GENOMIC DNA]</scope>
    <source>
        <strain evidence="10 11">JCM 16013</strain>
    </source>
</reference>
<evidence type="ECO:0000259" key="8">
    <source>
        <dbReference type="PROSITE" id="PS50893"/>
    </source>
</evidence>
<sequence length="609" mass="65347">MRTARTGAPSGRTARSALALSWQAAPLASALELAVTVAMGLVPAAAAWTGKLLFDELARGRAMDTGRATWLVVAGALLTCALVALTQCGGQLARRVQRAVALRAQDRLYRAVNAFPGVGHFEDPAFQDRLRLAEQGAQSAPRDINTLLTEVARNTVVIIGYLGTLLAIWPPMALTLLVTAVPALLAQRALAARRARTTEETMEGQRRRFFFQQLLTDATMAKEVRLFGLGELFHGRLLAAARESADAELAVEGHGSRVQSALALLSASVAAAGTIVVVRGVAAGHVSLGDLTLFTAAVLGVQSALSSIIGQAAQAGRTLRLFRSFLEVVHAEPDLVSGTAPVAALRDGIVFEDVWFRYHDNAPWVLQGVTVTIPAGRSVGLVGLNGAGKSTLVKLLCRFYEPERGRILWDGTDVRELSITQLRRRIGATFQDFCRYDVTAAENIGVGDVAHLDDRAAIRRAAAAAGIDATLAGLRDGYDTLLSRIFFDADRERGLALSGGQWQRVAVARSLIRRDADLLILDEPSSGLDAEAEHQIHRALAEYRRGRTSLLISHRLSALRDADVIVVLEQGRVVEQGTHDELLGTDSQYARLFMIQAAGYRDTPVGSAP</sequence>
<dbReference type="Gene3D" id="3.40.50.300">
    <property type="entry name" value="P-loop containing nucleotide triphosphate hydrolases"/>
    <property type="match status" value="1"/>
</dbReference>
<name>A0ABN2TA12_9ACTN</name>
<evidence type="ECO:0000256" key="3">
    <source>
        <dbReference type="ARBA" id="ARBA00022741"/>
    </source>
</evidence>
<dbReference type="PANTHER" id="PTHR24221:SF654">
    <property type="entry name" value="ATP-BINDING CASSETTE SUB-FAMILY B MEMBER 6"/>
    <property type="match status" value="1"/>
</dbReference>
<dbReference type="InterPro" id="IPR011527">
    <property type="entry name" value="ABC1_TM_dom"/>
</dbReference>
<evidence type="ECO:0000259" key="9">
    <source>
        <dbReference type="PROSITE" id="PS50929"/>
    </source>
</evidence>
<protein>
    <submittedName>
        <fullName evidence="10">ABC transporter ATP-binding protein</fullName>
    </submittedName>
</protein>
<dbReference type="EMBL" id="BAAAQM010000076">
    <property type="protein sequence ID" value="GAA2002975.1"/>
    <property type="molecule type" value="Genomic_DNA"/>
</dbReference>
<dbReference type="Proteomes" id="UP001499854">
    <property type="component" value="Unassembled WGS sequence"/>
</dbReference>
<dbReference type="Pfam" id="PF00005">
    <property type="entry name" value="ABC_tran"/>
    <property type="match status" value="1"/>
</dbReference>
<keyword evidence="2 7" id="KW-0812">Transmembrane</keyword>
<keyword evidence="5 7" id="KW-1133">Transmembrane helix</keyword>
<feature type="domain" description="ABC transporter" evidence="8">
    <location>
        <begin position="349"/>
        <end position="595"/>
    </location>
</feature>
<keyword evidence="4 10" id="KW-0067">ATP-binding</keyword>
<evidence type="ECO:0000313" key="10">
    <source>
        <dbReference type="EMBL" id="GAA2002975.1"/>
    </source>
</evidence>
<feature type="transmembrane region" description="Helical" evidence="7">
    <location>
        <begin position="70"/>
        <end position="88"/>
    </location>
</feature>
<accession>A0ABN2TA12</accession>
<evidence type="ECO:0000256" key="4">
    <source>
        <dbReference type="ARBA" id="ARBA00022840"/>
    </source>
</evidence>
<evidence type="ECO:0000313" key="11">
    <source>
        <dbReference type="Proteomes" id="UP001499854"/>
    </source>
</evidence>
<dbReference type="InterPro" id="IPR036640">
    <property type="entry name" value="ABC1_TM_sf"/>
</dbReference>
<feature type="domain" description="ABC transmembrane type-1" evidence="9">
    <location>
        <begin position="33"/>
        <end position="317"/>
    </location>
</feature>
<dbReference type="InterPro" id="IPR027417">
    <property type="entry name" value="P-loop_NTPase"/>
</dbReference>
<dbReference type="InterPro" id="IPR017871">
    <property type="entry name" value="ABC_transporter-like_CS"/>
</dbReference>